<protein>
    <recommendedName>
        <fullName evidence="4">Xylulose kinase</fullName>
        <ecNumber evidence="4">2.7.1.17</ecNumber>
    </recommendedName>
</protein>
<dbReference type="InterPro" id="IPR042024">
    <property type="entry name" value="D-XK_euk"/>
</dbReference>
<dbReference type="FunFam" id="3.30.420.40:FF:000118">
    <property type="entry name" value="Xylulose kinase 2"/>
    <property type="match status" value="1"/>
</dbReference>
<keyword evidence="4" id="KW-0547">Nucleotide-binding</keyword>
<feature type="domain" description="Carbohydrate kinase FGGY N-terminal" evidence="5">
    <location>
        <begin position="139"/>
        <end position="288"/>
    </location>
</feature>
<keyword evidence="4" id="KW-0119">Carbohydrate metabolism</keyword>
<organism evidence="7 8">
    <name type="scientific">Dipteronia dyeriana</name>
    <dbReference type="NCBI Taxonomy" id="168575"/>
    <lineage>
        <taxon>Eukaryota</taxon>
        <taxon>Viridiplantae</taxon>
        <taxon>Streptophyta</taxon>
        <taxon>Embryophyta</taxon>
        <taxon>Tracheophyta</taxon>
        <taxon>Spermatophyta</taxon>
        <taxon>Magnoliopsida</taxon>
        <taxon>eudicotyledons</taxon>
        <taxon>Gunneridae</taxon>
        <taxon>Pentapetalae</taxon>
        <taxon>rosids</taxon>
        <taxon>malvids</taxon>
        <taxon>Sapindales</taxon>
        <taxon>Sapindaceae</taxon>
        <taxon>Hippocastanoideae</taxon>
        <taxon>Acereae</taxon>
        <taxon>Dipteronia</taxon>
    </lineage>
</organism>
<keyword evidence="4" id="KW-0859">Xylose metabolism</keyword>
<dbReference type="GO" id="GO:0005829">
    <property type="term" value="C:cytosol"/>
    <property type="evidence" value="ECO:0007669"/>
    <property type="project" value="TreeGrafter"/>
</dbReference>
<feature type="domain" description="Carbohydrate kinase FGGY C-terminal" evidence="6">
    <location>
        <begin position="299"/>
        <end position="495"/>
    </location>
</feature>
<dbReference type="EC" id="2.7.1.17" evidence="4"/>
<dbReference type="Proteomes" id="UP001280121">
    <property type="component" value="Unassembled WGS sequence"/>
</dbReference>
<keyword evidence="4" id="KW-0067">ATP-binding</keyword>
<dbReference type="GO" id="GO:0005997">
    <property type="term" value="P:xylulose metabolic process"/>
    <property type="evidence" value="ECO:0007669"/>
    <property type="project" value="TreeGrafter"/>
</dbReference>
<name>A0AAE0CQT7_9ROSI</name>
<comment type="caution">
    <text evidence="7">The sequence shown here is derived from an EMBL/GenBank/DDBJ whole genome shotgun (WGS) entry which is preliminary data.</text>
</comment>
<evidence type="ECO:0000256" key="4">
    <source>
        <dbReference type="RuleBase" id="RU367058"/>
    </source>
</evidence>
<keyword evidence="2 4" id="KW-0808">Transferase</keyword>
<comment type="similarity">
    <text evidence="1 4">Belongs to the FGGY kinase family.</text>
</comment>
<dbReference type="AlphaFoldDB" id="A0AAE0CQT7"/>
<keyword evidence="3 4" id="KW-0418">Kinase</keyword>
<dbReference type="Gene3D" id="3.30.420.40">
    <property type="match status" value="2"/>
</dbReference>
<comment type="function">
    <text evidence="4">Mediates 1-deoxy-D-xylulose (DX) phosphorylation in the cytoplasm prior to the translocation of 1-deoxy-D-xylulose 5-phosphate into plastids. Can also phosphorylate D-xylulose (Xyl). Uses preferentially ATP as cosubstrate.</text>
</comment>
<dbReference type="EMBL" id="JANJYI010000002">
    <property type="protein sequence ID" value="KAK2660039.1"/>
    <property type="molecule type" value="Genomic_DNA"/>
</dbReference>
<dbReference type="GO" id="GO:0005524">
    <property type="term" value="F:ATP binding"/>
    <property type="evidence" value="ECO:0007669"/>
    <property type="project" value="UniProtKB-KW"/>
</dbReference>
<dbReference type="InterPro" id="IPR000577">
    <property type="entry name" value="Carb_kinase_FGGY"/>
</dbReference>
<dbReference type="SUPFAM" id="SSF53067">
    <property type="entry name" value="Actin-like ATPase domain"/>
    <property type="match status" value="2"/>
</dbReference>
<sequence length="558" mass="61317">MEDYSLPHDALFLGLDSSTQSLKATVLDSNLNIVASELVHFDSDLPHYKTKDGVYRDPTIDGRIVSPTLMWVEAFDLMFQKLSKSSLDFSKLAAVSGSGQQHGSVYWKKGSAAILSALDTKKPLVDQLGSTFSIKESPIWMDSSTTVQCREMEKAVGGALELSKITGSRAYERYTGPQIRKIFETQREVYEDTERISLVSSFIASLLIGAYACIDETDGAGMNLMDIKQRAWSKIVLEATAPALEEKLGKLAPAHAVAGHIAPYFVERYHFSKNCLVVQCSGDNPNSLAGLTLSIPGDLAISLGTSDTVFGITHDPQPGLEGHVFPNPVDPENYMVMLVYKNASLTREDVRNRCAGKSWEVFDKYLQQTPPLNGGKMGFYYKEHEILPPLPVGFHRYILTSSTGETQNGFTEVEVKEFDPPSEVRAVIEGQLLSKRGHAERFGLPSPPKRIIATGGASANQSILSSMAAIFGSDVYTVEKSDSASLGAALRAAHGYLCCKKGSFVPIACMYKDKLEKTSLNCKLSVKAGHQQLVYKYGVMMKKRMEIENRLVEKFGRC</sequence>
<dbReference type="Pfam" id="PF00370">
    <property type="entry name" value="FGGY_N"/>
    <property type="match status" value="1"/>
</dbReference>
<evidence type="ECO:0000256" key="2">
    <source>
        <dbReference type="ARBA" id="ARBA00022679"/>
    </source>
</evidence>
<dbReference type="GO" id="GO:0042732">
    <property type="term" value="P:D-xylose metabolic process"/>
    <property type="evidence" value="ECO:0007669"/>
    <property type="project" value="UniProtKB-UniRule"/>
</dbReference>
<dbReference type="InterPro" id="IPR018484">
    <property type="entry name" value="FGGY_N"/>
</dbReference>
<evidence type="ECO:0000256" key="1">
    <source>
        <dbReference type="ARBA" id="ARBA00009156"/>
    </source>
</evidence>
<evidence type="ECO:0000259" key="6">
    <source>
        <dbReference type="Pfam" id="PF02782"/>
    </source>
</evidence>
<dbReference type="GO" id="GO:0004856">
    <property type="term" value="F:D-xylulokinase activity"/>
    <property type="evidence" value="ECO:0007669"/>
    <property type="project" value="UniProtKB-UniRule"/>
</dbReference>
<proteinExistence type="inferred from homology"/>
<evidence type="ECO:0000313" key="7">
    <source>
        <dbReference type="EMBL" id="KAK2660039.1"/>
    </source>
</evidence>
<dbReference type="PIRSF" id="PIRSF000538">
    <property type="entry name" value="GlpK"/>
    <property type="match status" value="1"/>
</dbReference>
<evidence type="ECO:0000256" key="3">
    <source>
        <dbReference type="ARBA" id="ARBA00022777"/>
    </source>
</evidence>
<reference evidence="7" key="1">
    <citation type="journal article" date="2023" name="Plant J.">
        <title>Genome sequences and population genomics provide insights into the demographic history, inbreeding, and mutation load of two 'living fossil' tree species of Dipteronia.</title>
        <authorList>
            <person name="Feng Y."/>
            <person name="Comes H.P."/>
            <person name="Chen J."/>
            <person name="Zhu S."/>
            <person name="Lu R."/>
            <person name="Zhang X."/>
            <person name="Li P."/>
            <person name="Qiu J."/>
            <person name="Olsen K.M."/>
            <person name="Qiu Y."/>
        </authorList>
    </citation>
    <scope>NUCLEOTIDE SEQUENCE</scope>
    <source>
        <strain evidence="7">KIB01</strain>
    </source>
</reference>
<dbReference type="PANTHER" id="PTHR10196">
    <property type="entry name" value="SUGAR KINASE"/>
    <property type="match status" value="1"/>
</dbReference>
<comment type="catalytic activity">
    <reaction evidence="4">
        <text>D-xylulose + ATP = D-xylulose 5-phosphate + ADP + H(+)</text>
        <dbReference type="Rhea" id="RHEA:10964"/>
        <dbReference type="ChEBI" id="CHEBI:15378"/>
        <dbReference type="ChEBI" id="CHEBI:17140"/>
        <dbReference type="ChEBI" id="CHEBI:30616"/>
        <dbReference type="ChEBI" id="CHEBI:57737"/>
        <dbReference type="ChEBI" id="CHEBI:456216"/>
        <dbReference type="EC" id="2.7.1.17"/>
    </reaction>
</comment>
<gene>
    <name evidence="7" type="ORF">Ddye_006572</name>
</gene>
<dbReference type="CDD" id="cd07776">
    <property type="entry name" value="ASKHA_NBD_FGGY_SpXK-like"/>
    <property type="match status" value="1"/>
</dbReference>
<evidence type="ECO:0000259" key="5">
    <source>
        <dbReference type="Pfam" id="PF00370"/>
    </source>
</evidence>
<accession>A0AAE0CQT7</accession>
<dbReference type="InterPro" id="IPR018485">
    <property type="entry name" value="FGGY_C"/>
</dbReference>
<keyword evidence="8" id="KW-1185">Reference proteome</keyword>
<dbReference type="Pfam" id="PF02782">
    <property type="entry name" value="FGGY_C"/>
    <property type="match status" value="1"/>
</dbReference>
<evidence type="ECO:0000313" key="8">
    <source>
        <dbReference type="Proteomes" id="UP001280121"/>
    </source>
</evidence>
<dbReference type="InterPro" id="IPR043129">
    <property type="entry name" value="ATPase_NBD"/>
</dbReference>
<dbReference type="PANTHER" id="PTHR10196:SF57">
    <property type="entry name" value="XYLULOSE KINASE"/>
    <property type="match status" value="1"/>
</dbReference>